<feature type="compositionally biased region" description="Basic and acidic residues" evidence="1">
    <location>
        <begin position="134"/>
        <end position="143"/>
    </location>
</feature>
<proteinExistence type="predicted"/>
<reference evidence="4" key="1">
    <citation type="submission" date="2025-08" db="UniProtKB">
        <authorList>
            <consortium name="RefSeq"/>
        </authorList>
    </citation>
    <scope>IDENTIFICATION</scope>
    <source>
        <tissue evidence="4">Whole larval tissue</tissue>
    </source>
</reference>
<dbReference type="GeneID" id="118279243"/>
<evidence type="ECO:0000313" key="4">
    <source>
        <dbReference type="RefSeq" id="XP_035454764.2"/>
    </source>
</evidence>
<evidence type="ECO:0000256" key="1">
    <source>
        <dbReference type="SAM" id="MobiDB-lite"/>
    </source>
</evidence>
<feature type="signal peptide" evidence="2">
    <location>
        <begin position="1"/>
        <end position="17"/>
    </location>
</feature>
<accession>A0A9R0DI61</accession>
<dbReference type="Pfam" id="PF15868">
    <property type="entry name" value="MBF2"/>
    <property type="match status" value="1"/>
</dbReference>
<dbReference type="Proteomes" id="UP000829999">
    <property type="component" value="Chromosome 14"/>
</dbReference>
<dbReference type="OrthoDB" id="7409408at2759"/>
<keyword evidence="3" id="KW-1185">Reference proteome</keyword>
<gene>
    <name evidence="4" type="primary">LOC118279243</name>
</gene>
<dbReference type="RefSeq" id="XP_035454764.2">
    <property type="nucleotide sequence ID" value="XM_035598871.2"/>
</dbReference>
<protein>
    <submittedName>
        <fullName evidence="4">Uncharacterized protein LOC118279243</fullName>
    </submittedName>
</protein>
<feature type="region of interest" description="Disordered" evidence="1">
    <location>
        <begin position="134"/>
        <end position="218"/>
    </location>
</feature>
<sequence length="346" mass="37151">MYTKVVALFGLVAVAAAADLSVGREGGRLIFDKNVTASPAIWKQVQNLTVNATDDGLISRVVVIDNRPEKDGEAKVVDGGVGHNDVTIELKSPTVFRGFDFTVKVYASEGAAQFPQHPVPVGADTKVPVTKDVIKPQEPKNDGDLMIGGPVSTPSTTEAHKDGQAKVTPAVEGQEQPRPSRDTQEQQPKDVKGQTTIPTPTEPAVVAAEDEQDKEHHDQTVMKDMDPSLKQALDAIFNNNASQKSDDTQKVEVLPIKPENDKDGQVPQVLKVDEVTTPKADASSTTLKNEEPVSSTESASSEVPTTKLTTESSKLPQDVQATQQLEQNIKGHPAHAHHAVPLPYVH</sequence>
<evidence type="ECO:0000256" key="2">
    <source>
        <dbReference type="SAM" id="SignalP"/>
    </source>
</evidence>
<dbReference type="InterPro" id="IPR031734">
    <property type="entry name" value="MBF2"/>
</dbReference>
<organism evidence="3 4">
    <name type="scientific">Spodoptera frugiperda</name>
    <name type="common">Fall armyworm</name>
    <dbReference type="NCBI Taxonomy" id="7108"/>
    <lineage>
        <taxon>Eukaryota</taxon>
        <taxon>Metazoa</taxon>
        <taxon>Ecdysozoa</taxon>
        <taxon>Arthropoda</taxon>
        <taxon>Hexapoda</taxon>
        <taxon>Insecta</taxon>
        <taxon>Pterygota</taxon>
        <taxon>Neoptera</taxon>
        <taxon>Endopterygota</taxon>
        <taxon>Lepidoptera</taxon>
        <taxon>Glossata</taxon>
        <taxon>Ditrysia</taxon>
        <taxon>Noctuoidea</taxon>
        <taxon>Noctuidae</taxon>
        <taxon>Amphipyrinae</taxon>
        <taxon>Spodoptera</taxon>
    </lineage>
</organism>
<name>A0A9R0DI61_SPOFR</name>
<feature type="region of interest" description="Disordered" evidence="1">
    <location>
        <begin position="256"/>
        <end position="320"/>
    </location>
</feature>
<keyword evidence="2" id="KW-0732">Signal</keyword>
<feature type="region of interest" description="Disordered" evidence="1">
    <location>
        <begin position="327"/>
        <end position="346"/>
    </location>
</feature>
<feature type="chain" id="PRO_5040460124" evidence="2">
    <location>
        <begin position="18"/>
        <end position="346"/>
    </location>
</feature>
<evidence type="ECO:0000313" key="3">
    <source>
        <dbReference type="Proteomes" id="UP000829999"/>
    </source>
</evidence>
<dbReference type="AlphaFoldDB" id="A0A9R0DI61"/>
<feature type="compositionally biased region" description="Polar residues" evidence="1">
    <location>
        <begin position="282"/>
        <end position="320"/>
    </location>
</feature>
<feature type="compositionally biased region" description="Basic and acidic residues" evidence="1">
    <location>
        <begin position="178"/>
        <end position="192"/>
    </location>
</feature>